<comment type="caution">
    <text evidence="1">The sequence shown here is derived from an EMBL/GenBank/DDBJ whole genome shotgun (WGS) entry which is preliminary data.</text>
</comment>
<evidence type="ECO:0000313" key="2">
    <source>
        <dbReference type="Proteomes" id="UP001144347"/>
    </source>
</evidence>
<proteinExistence type="predicted"/>
<dbReference type="Proteomes" id="UP001144347">
    <property type="component" value="Unassembled WGS sequence"/>
</dbReference>
<protein>
    <recommendedName>
        <fullName evidence="3">DUF3996 domain-containing protein</fullName>
    </recommendedName>
</protein>
<organism evidence="1 2">
    <name type="scientific">Pedobacter punctiformis</name>
    <dbReference type="NCBI Taxonomy" id="3004097"/>
    <lineage>
        <taxon>Bacteria</taxon>
        <taxon>Pseudomonadati</taxon>
        <taxon>Bacteroidota</taxon>
        <taxon>Sphingobacteriia</taxon>
        <taxon>Sphingobacteriales</taxon>
        <taxon>Sphingobacteriaceae</taxon>
        <taxon>Pedobacter</taxon>
    </lineage>
</organism>
<name>A0ABT4LAA1_9SPHI</name>
<sequence length="166" mass="18499">MAQLRFIFLIFFISISLSSFSQTIYPKVNGYVGIVHPIVSFSKDETITNFKNYYQVGFPTGINIWKSQKIGFSLEVVPFIKAENGSSKMNNFLFHPGVLVSLGNGYTFVGRLAFETAGRYGVTPVFNKTIKKNTSSSYYVAIPLPVRFGNDKPATFGLAFQLGFAF</sequence>
<evidence type="ECO:0000313" key="1">
    <source>
        <dbReference type="EMBL" id="MCZ4244781.1"/>
    </source>
</evidence>
<dbReference type="RefSeq" id="WP_269427839.1">
    <property type="nucleotide sequence ID" value="NZ_JAPWGM010000004.1"/>
</dbReference>
<accession>A0ABT4LAA1</accession>
<dbReference type="EMBL" id="JAPWGM010000004">
    <property type="protein sequence ID" value="MCZ4244781.1"/>
    <property type="molecule type" value="Genomic_DNA"/>
</dbReference>
<keyword evidence="2" id="KW-1185">Reference proteome</keyword>
<evidence type="ECO:0008006" key="3">
    <source>
        <dbReference type="Google" id="ProtNLM"/>
    </source>
</evidence>
<reference evidence="1" key="1">
    <citation type="submission" date="2022-12" db="EMBL/GenBank/DDBJ databases">
        <title>Genome sequence of HCMS5-2.</title>
        <authorList>
            <person name="Woo H."/>
        </authorList>
    </citation>
    <scope>NUCLEOTIDE SEQUENCE</scope>
    <source>
        <strain evidence="1">HCMS5-2</strain>
    </source>
</reference>
<gene>
    <name evidence="1" type="ORF">O0955_12280</name>
</gene>